<evidence type="ECO:0000256" key="10">
    <source>
        <dbReference type="SAM" id="SignalP"/>
    </source>
</evidence>
<dbReference type="OrthoDB" id="6039950at2759"/>
<comment type="catalytic activity">
    <reaction evidence="2">
        <text>a neolactoside IV(2)-alpha-Fuc-nLc4Cer(d18:0) + H2O = a neolactoside nLc4Cer(d18:0) + L-fucose</text>
        <dbReference type="Rhea" id="RHEA:49308"/>
        <dbReference type="ChEBI" id="CHEBI:2181"/>
        <dbReference type="ChEBI" id="CHEBI:15377"/>
        <dbReference type="ChEBI" id="CHEBI:91119"/>
        <dbReference type="ChEBI" id="CHEBI:91121"/>
    </reaction>
    <physiologicalReaction direction="left-to-right" evidence="2">
        <dbReference type="Rhea" id="RHEA:49309"/>
    </physiologicalReaction>
</comment>
<evidence type="ECO:0000256" key="2">
    <source>
        <dbReference type="ARBA" id="ARBA00000419"/>
    </source>
</evidence>
<evidence type="ECO:0000256" key="3">
    <source>
        <dbReference type="ARBA" id="ARBA00004071"/>
    </source>
</evidence>
<dbReference type="Pfam" id="PF01120">
    <property type="entry name" value="Alpha_L_fucos"/>
    <property type="match status" value="1"/>
</dbReference>
<name>A0A8S4A4B7_9EUPU</name>
<dbReference type="PROSITE" id="PS00385">
    <property type="entry name" value="ALPHA_L_FUCOSIDASE"/>
    <property type="match status" value="1"/>
</dbReference>
<keyword evidence="14" id="KW-1185">Reference proteome</keyword>
<comment type="similarity">
    <text evidence="4">Belongs to the glycosyl hydrolase 29 family.</text>
</comment>
<dbReference type="SMART" id="SM00812">
    <property type="entry name" value="Alpha_L_fucos"/>
    <property type="match status" value="1"/>
</dbReference>
<evidence type="ECO:0000256" key="1">
    <source>
        <dbReference type="ARBA" id="ARBA00000321"/>
    </source>
</evidence>
<protein>
    <recommendedName>
        <fullName evidence="5">alpha-L-fucosidase</fullName>
        <ecNumber evidence="5">3.2.1.51</ecNumber>
    </recommendedName>
</protein>
<feature type="domain" description="Alpha-L-fucosidase C-terminal" evidence="12">
    <location>
        <begin position="371"/>
        <end position="460"/>
    </location>
</feature>
<feature type="signal peptide" evidence="10">
    <location>
        <begin position="1"/>
        <end position="24"/>
    </location>
</feature>
<comment type="catalytic activity">
    <reaction evidence="1">
        <text>a neolactoside IV(2)-alpha-Fuc-nLc4Cer(d18:1(4E)) + H2O = a neolactoside nLc4Cer(d18:1(4E)) + L-fucose</text>
        <dbReference type="Rhea" id="RHEA:48224"/>
        <dbReference type="ChEBI" id="CHEBI:2181"/>
        <dbReference type="ChEBI" id="CHEBI:15377"/>
        <dbReference type="ChEBI" id="CHEBI:17006"/>
        <dbReference type="ChEBI" id="CHEBI:28691"/>
    </reaction>
    <physiologicalReaction direction="left-to-right" evidence="1">
        <dbReference type="Rhea" id="RHEA:48225"/>
    </physiologicalReaction>
</comment>
<dbReference type="GO" id="GO:0006004">
    <property type="term" value="P:fucose metabolic process"/>
    <property type="evidence" value="ECO:0007669"/>
    <property type="project" value="InterPro"/>
</dbReference>
<dbReference type="Gene3D" id="2.60.40.1180">
    <property type="entry name" value="Golgi alpha-mannosidase II"/>
    <property type="match status" value="1"/>
</dbReference>
<proteinExistence type="inferred from homology"/>
<dbReference type="GO" id="GO:0016139">
    <property type="term" value="P:glycoside catabolic process"/>
    <property type="evidence" value="ECO:0007669"/>
    <property type="project" value="TreeGrafter"/>
</dbReference>
<evidence type="ECO:0000313" key="13">
    <source>
        <dbReference type="EMBL" id="CAG5136669.1"/>
    </source>
</evidence>
<dbReference type="AlphaFoldDB" id="A0A8S4A4B7"/>
<organism evidence="13 14">
    <name type="scientific">Candidula unifasciata</name>
    <dbReference type="NCBI Taxonomy" id="100452"/>
    <lineage>
        <taxon>Eukaryota</taxon>
        <taxon>Metazoa</taxon>
        <taxon>Spiralia</taxon>
        <taxon>Lophotrochozoa</taxon>
        <taxon>Mollusca</taxon>
        <taxon>Gastropoda</taxon>
        <taxon>Heterobranchia</taxon>
        <taxon>Euthyneura</taxon>
        <taxon>Panpulmonata</taxon>
        <taxon>Eupulmonata</taxon>
        <taxon>Stylommatophora</taxon>
        <taxon>Helicina</taxon>
        <taxon>Helicoidea</taxon>
        <taxon>Geomitridae</taxon>
        <taxon>Candidula</taxon>
    </lineage>
</organism>
<feature type="domain" description="Glycoside hydrolase family 29 N-terminal" evidence="11">
    <location>
        <begin position="21"/>
        <end position="360"/>
    </location>
</feature>
<dbReference type="SUPFAM" id="SSF51445">
    <property type="entry name" value="(Trans)glycosidases"/>
    <property type="match status" value="1"/>
</dbReference>
<dbReference type="EMBL" id="CAJHNH020008555">
    <property type="protein sequence ID" value="CAG5136669.1"/>
    <property type="molecule type" value="Genomic_DNA"/>
</dbReference>
<evidence type="ECO:0000259" key="12">
    <source>
        <dbReference type="Pfam" id="PF16757"/>
    </source>
</evidence>
<dbReference type="GO" id="GO:0005764">
    <property type="term" value="C:lysosome"/>
    <property type="evidence" value="ECO:0007669"/>
    <property type="project" value="TreeGrafter"/>
</dbReference>
<evidence type="ECO:0000256" key="4">
    <source>
        <dbReference type="ARBA" id="ARBA00007951"/>
    </source>
</evidence>
<gene>
    <name evidence="13" type="ORF">CUNI_LOCUS22227</name>
</gene>
<evidence type="ECO:0000256" key="9">
    <source>
        <dbReference type="ARBA" id="ARBA00023295"/>
    </source>
</evidence>
<dbReference type="FunFam" id="3.20.20.80:FF:000027">
    <property type="entry name" value="Alpha-L-fucosidase"/>
    <property type="match status" value="1"/>
</dbReference>
<comment type="caution">
    <text evidence="13">The sequence shown here is derived from an EMBL/GenBank/DDBJ whole genome shotgun (WGS) entry which is preliminary data.</text>
</comment>
<keyword evidence="6 10" id="KW-0732">Signal</keyword>
<dbReference type="InterPro" id="IPR000933">
    <property type="entry name" value="Glyco_hydro_29"/>
</dbReference>
<evidence type="ECO:0000256" key="7">
    <source>
        <dbReference type="ARBA" id="ARBA00022801"/>
    </source>
</evidence>
<dbReference type="Proteomes" id="UP000678393">
    <property type="component" value="Unassembled WGS sequence"/>
</dbReference>
<dbReference type="PANTHER" id="PTHR10030">
    <property type="entry name" value="ALPHA-L-FUCOSIDASE"/>
    <property type="match status" value="1"/>
</dbReference>
<evidence type="ECO:0000256" key="8">
    <source>
        <dbReference type="ARBA" id="ARBA00023180"/>
    </source>
</evidence>
<dbReference type="InterPro" id="IPR016286">
    <property type="entry name" value="FUC_metazoa-typ"/>
</dbReference>
<comment type="function">
    <text evidence="3">Alpha-L-fucosidase is responsible for hydrolyzing the alpha-1,6-linked fucose joined to the reducing-end N-acetylglucosamine of the carbohydrate moieties of glycoproteins.</text>
</comment>
<dbReference type="Gene3D" id="3.20.20.80">
    <property type="entry name" value="Glycosidases"/>
    <property type="match status" value="1"/>
</dbReference>
<keyword evidence="7" id="KW-0378">Hydrolase</keyword>
<evidence type="ECO:0000259" key="11">
    <source>
        <dbReference type="Pfam" id="PF01120"/>
    </source>
</evidence>
<dbReference type="EC" id="3.2.1.51" evidence="5"/>
<dbReference type="InterPro" id="IPR013780">
    <property type="entry name" value="Glyco_hydro_b"/>
</dbReference>
<dbReference type="Pfam" id="PF16757">
    <property type="entry name" value="Fucosidase_C"/>
    <property type="match status" value="1"/>
</dbReference>
<dbReference type="InterPro" id="IPR057739">
    <property type="entry name" value="Glyco_hydro_29_N"/>
</dbReference>
<dbReference type="PANTHER" id="PTHR10030:SF37">
    <property type="entry name" value="ALPHA-L-FUCOSIDASE-RELATED"/>
    <property type="match status" value="1"/>
</dbReference>
<reference evidence="13" key="1">
    <citation type="submission" date="2021-04" db="EMBL/GenBank/DDBJ databases">
        <authorList>
            <consortium name="Molecular Ecology Group"/>
        </authorList>
    </citation>
    <scope>NUCLEOTIDE SEQUENCE</scope>
</reference>
<sequence length="498" mass="57260">MKQVLDKMKLVLLLLCLVLHSAVSTPTRYEPNWESLDARPLPEWYDDGKIGIFIHWGVFSVPAYGSEWFWFQWLDEKRWYLQDFMKDNYAPSFTYQDFAPMFHAEFYDPDHWADVLQASGASHVVFVAKHHEGYTNWPSKFSFSWNSEDVGPKKDLVGLLADAVRAKTNLKFGLYHSMFEWYHPLFLQDQANGFKTQDFVQAKTMPELYELVNKYKPEIVWSDGEWLATDQYWNSTEFIAWLYNDSPVKDTVVVNDRWGNNTRCAHGGFWNCKDHYVPSTLVPHKWESCLTIDRKSWGYRADTVLEDVYTIEELIDEVIFTISLGGNILINIGPTSRGEIPPVFEERLRQLGKWLKVNGEAIYKTHVWSNQSDIVAKDVRYTARTEGNATTVYAILPDWPATGNITLGSPIASASTNVSLVGYPGNFQYTSLGSGGITVTLPPIPVSRMPCEWSYVLRLEGLQNQKTELDESAYSKNLQALEMRKDFPMPKVPSFRVV</sequence>
<keyword evidence="9" id="KW-0326">Glycosidase</keyword>
<feature type="chain" id="PRO_5035729549" description="alpha-L-fucosidase" evidence="10">
    <location>
        <begin position="25"/>
        <end position="498"/>
    </location>
</feature>
<accession>A0A8S4A4B7</accession>
<evidence type="ECO:0000256" key="5">
    <source>
        <dbReference type="ARBA" id="ARBA00012662"/>
    </source>
</evidence>
<dbReference type="InterPro" id="IPR017853">
    <property type="entry name" value="GH"/>
</dbReference>
<dbReference type="InterPro" id="IPR018526">
    <property type="entry name" value="Glyco_hydro_29_CS"/>
</dbReference>
<keyword evidence="8" id="KW-0325">Glycoprotein</keyword>
<dbReference type="GO" id="GO:0004560">
    <property type="term" value="F:alpha-L-fucosidase activity"/>
    <property type="evidence" value="ECO:0007669"/>
    <property type="project" value="UniProtKB-EC"/>
</dbReference>
<dbReference type="PRINTS" id="PR00741">
    <property type="entry name" value="GLHYDRLASE29"/>
</dbReference>
<evidence type="ECO:0000256" key="6">
    <source>
        <dbReference type="ARBA" id="ARBA00022729"/>
    </source>
</evidence>
<dbReference type="InterPro" id="IPR031919">
    <property type="entry name" value="Fucosidase_C"/>
</dbReference>
<evidence type="ECO:0000313" key="14">
    <source>
        <dbReference type="Proteomes" id="UP000678393"/>
    </source>
</evidence>